<accession>A0AB74UA57</accession>
<evidence type="ECO:0000313" key="2">
    <source>
        <dbReference type="EMBL" id="XCJ80499.1"/>
    </source>
</evidence>
<evidence type="ECO:0000256" key="1">
    <source>
        <dbReference type="SAM" id="MobiDB-lite"/>
    </source>
</evidence>
<feature type="region of interest" description="Disordered" evidence="1">
    <location>
        <begin position="75"/>
        <end position="102"/>
    </location>
</feature>
<sequence>MQQTILNAHRLIGETLREPGRERLGRIVGVDQARRVPVVFVLWQGQQGIQRIELSVDDLRQLAASCERRYAAANLATDASGSTTGDTSRDTEIAPRRRAGLR</sequence>
<dbReference type="RefSeq" id="WP_353981315.1">
    <property type="nucleotide sequence ID" value="NZ_CP159578.1"/>
</dbReference>
<protein>
    <recommendedName>
        <fullName evidence="3">PRC-barrel domain-containing protein</fullName>
    </recommendedName>
</protein>
<reference evidence="2" key="1">
    <citation type="submission" date="2024-06" db="EMBL/GenBank/DDBJ databases">
        <title>Complete genome of Salinicola endophyticus HNIBRBA4755.</title>
        <authorList>
            <person name="Shin S.Y."/>
            <person name="Kang H."/>
            <person name="Song J."/>
        </authorList>
    </citation>
    <scope>NUCLEOTIDE SEQUENCE</scope>
    <source>
        <strain evidence="2">HNIBRBA4755</strain>
    </source>
</reference>
<gene>
    <name evidence="2" type="ORF">ABV408_04820</name>
</gene>
<name>A0AB74UA57_9GAMM</name>
<feature type="compositionally biased region" description="Low complexity" evidence="1">
    <location>
        <begin position="76"/>
        <end position="86"/>
    </location>
</feature>
<evidence type="ECO:0008006" key="3">
    <source>
        <dbReference type="Google" id="ProtNLM"/>
    </source>
</evidence>
<dbReference type="EMBL" id="CP159578">
    <property type="protein sequence ID" value="XCJ80499.1"/>
    <property type="molecule type" value="Genomic_DNA"/>
</dbReference>
<proteinExistence type="predicted"/>
<organism evidence="2">
    <name type="scientific">Salinicola endophyticus</name>
    <dbReference type="NCBI Taxonomy" id="1949083"/>
    <lineage>
        <taxon>Bacteria</taxon>
        <taxon>Pseudomonadati</taxon>
        <taxon>Pseudomonadota</taxon>
        <taxon>Gammaproteobacteria</taxon>
        <taxon>Oceanospirillales</taxon>
        <taxon>Halomonadaceae</taxon>
        <taxon>Salinicola</taxon>
    </lineage>
</organism>
<dbReference type="AlphaFoldDB" id="A0AB74UA57"/>